<evidence type="ECO:0000256" key="2">
    <source>
        <dbReference type="ARBA" id="ARBA00012468"/>
    </source>
</evidence>
<dbReference type="GO" id="GO:0010038">
    <property type="term" value="P:response to metal ion"/>
    <property type="evidence" value="ECO:0007669"/>
    <property type="project" value="InterPro"/>
</dbReference>
<dbReference type="GO" id="GO:0046938">
    <property type="term" value="P:phytochelatin biosynthetic process"/>
    <property type="evidence" value="ECO:0007669"/>
    <property type="project" value="InterPro"/>
</dbReference>
<evidence type="ECO:0000313" key="14">
    <source>
        <dbReference type="Proteomes" id="UP001212841"/>
    </source>
</evidence>
<dbReference type="FunFam" id="2.10.110.10:FF:000058">
    <property type="entry name" value="Rho GTPase activator Lrg11"/>
    <property type="match status" value="1"/>
</dbReference>
<protein>
    <recommendedName>
        <fullName evidence="2">glutathione gamma-glutamylcysteinyltransferase</fullName>
        <ecNumber evidence="2">2.3.2.15</ecNumber>
    </recommendedName>
</protein>
<dbReference type="GO" id="GO:0030036">
    <property type="term" value="P:actin cytoskeleton organization"/>
    <property type="evidence" value="ECO:0007669"/>
    <property type="project" value="TreeGrafter"/>
</dbReference>
<dbReference type="PROSITE" id="PS50238">
    <property type="entry name" value="RHOGAP"/>
    <property type="match status" value="1"/>
</dbReference>
<dbReference type="InterPro" id="IPR007719">
    <property type="entry name" value="PCS_N"/>
</dbReference>
<dbReference type="EMBL" id="JADGJD010000022">
    <property type="protein sequence ID" value="KAJ3056754.1"/>
    <property type="molecule type" value="Genomic_DNA"/>
</dbReference>
<evidence type="ECO:0000259" key="11">
    <source>
        <dbReference type="PROSITE" id="PS50238"/>
    </source>
</evidence>
<dbReference type="SUPFAM" id="SSF54001">
    <property type="entry name" value="Cysteine proteinases"/>
    <property type="match status" value="1"/>
</dbReference>
<keyword evidence="8" id="KW-0440">LIM domain</keyword>
<dbReference type="PROSITE" id="PS51443">
    <property type="entry name" value="PCS"/>
    <property type="match status" value="1"/>
</dbReference>
<evidence type="ECO:0000313" key="13">
    <source>
        <dbReference type="EMBL" id="KAJ3056754.1"/>
    </source>
</evidence>
<organism evidence="13 14">
    <name type="scientific">Rhizophlyctis rosea</name>
    <dbReference type="NCBI Taxonomy" id="64517"/>
    <lineage>
        <taxon>Eukaryota</taxon>
        <taxon>Fungi</taxon>
        <taxon>Fungi incertae sedis</taxon>
        <taxon>Chytridiomycota</taxon>
        <taxon>Chytridiomycota incertae sedis</taxon>
        <taxon>Chytridiomycetes</taxon>
        <taxon>Rhizophlyctidales</taxon>
        <taxon>Rhizophlyctidaceae</taxon>
        <taxon>Rhizophlyctis</taxon>
    </lineage>
</organism>
<dbReference type="PROSITE" id="PS50023">
    <property type="entry name" value="LIM_DOMAIN_2"/>
    <property type="match status" value="3"/>
</dbReference>
<evidence type="ECO:0000256" key="5">
    <source>
        <dbReference type="ARBA" id="ARBA00022737"/>
    </source>
</evidence>
<feature type="domain" description="Rho-GAP" evidence="11">
    <location>
        <begin position="665"/>
        <end position="869"/>
    </location>
</feature>
<accession>A0AAD5SL34</accession>
<dbReference type="CDD" id="cd09392">
    <property type="entry name" value="LIM2_Lrg1p_like"/>
    <property type="match status" value="1"/>
</dbReference>
<evidence type="ECO:0000256" key="6">
    <source>
        <dbReference type="ARBA" id="ARBA00022833"/>
    </source>
</evidence>
<comment type="caution">
    <text evidence="13">The sequence shown here is derived from an EMBL/GenBank/DDBJ whole genome shotgun (WGS) entry which is preliminary data.</text>
</comment>
<reference evidence="13" key="1">
    <citation type="submission" date="2020-05" db="EMBL/GenBank/DDBJ databases">
        <title>Phylogenomic resolution of chytrid fungi.</title>
        <authorList>
            <person name="Stajich J.E."/>
            <person name="Amses K."/>
            <person name="Simmons R."/>
            <person name="Seto K."/>
            <person name="Myers J."/>
            <person name="Bonds A."/>
            <person name="Quandt C.A."/>
            <person name="Barry K."/>
            <person name="Liu P."/>
            <person name="Grigoriev I."/>
            <person name="Longcore J.E."/>
            <person name="James T.Y."/>
        </authorList>
    </citation>
    <scope>NUCLEOTIDE SEQUENCE</scope>
    <source>
        <strain evidence="13">JEL0318</strain>
    </source>
</reference>
<evidence type="ECO:0000259" key="12">
    <source>
        <dbReference type="PROSITE" id="PS51443"/>
    </source>
</evidence>
<sequence length="1172" mass="130826">MSGVRDPKICAECNERIEGQFVRALGGHYHLDCFRCKDCNQVVAEKFFPLKNGDNIPQMYCEKDYFRRLDLLCAKCGGALRGPHINALNKKYHLEHFTCSVCPTVFRQHDSYYERDGQVYCQYHYSILYAAKCGGCQTAVLKNFVEFNKENLVEQWHPECYMIYKLWNVKLAGKHFIPPADQVTDTEAEVKRQQITVEKVGKILHILSAFEESSAECISDMLIQFSAQHYEDGIMQAGKFIYHIEALFSGIDEIEAQLATFNDRTGLHHTKEPKQLAKRIVHFFSLLSHTRESSARKEATKEMISLVTSLAHTLKILIRAALTGALKLERNHSNDTAVDEFLERLGSLSDREAEHRLAEYGPDVKTDLCAVCRKSVEDECLKLDNQRWHGVCFKCSVCDLELKGSFQEAGVDGDVKVYCPEHTPGDGRKGVEKVTQLEQYTFLLRCALKRLCILLDVRLVDGRPAVSSSSSTEKLNQSQESVADLAEDADQPDGPPSKPASETDQPEVVHVPESADTNGVQSNDAARDLSVSYGTTTLPRIARPAEIANTSLTSNRYENEDDLKGANGKVKTLGDSGVPASSAGSGAVGTAYEHGTGRFLSELSGLEHLAVRQLAALAMHPLVERYYSLDELMSFVEMRKRSMWSKVVGAIKKPPKTKAEGTFGVPLEILVERYGVESELGPGSSSTRIPIMVDACIRTLRKMDLTIEGIFRKNGNIKKLKTQSDDLDRDPRGVDLDGDNPIQVAALLKKFLREMPEPLLTFKLHRLFITSQKLPEEKDRRKVLHYVCCLLPKPNLDVLMVLAWFLREVSEHSGSGAHTDDGNKMDLDNLATVITPNILYSKSKNPADDESVLAIEAVRMLLKNQTELWLVPEDVNKALNAEIDINNVNNLPVPELLRRYERATRMPSFETMAPIRTFLAAAFAGLLGVASAEFPLDPSLISLRSKQGQRLVLDTLPENKDYFPIQIYSEAQIEALFGGPASVAAVLNALNVTRPAQAGFAAGLDLFTQVSFFNNSKVAAAVDLNKTRTRGDTLNELWTYSKAWTDQVGAEVKKVHASETNVRQFRDVVRKNINTAGDAIIVNYWRGAIGQINATHISPIAAYHEHTDRILIMETNLGRYPPVWVKTQTLFNAMNTIDVNSNVTRGYLEFAVRKAPATTTKRSTATKRKHRD</sequence>
<keyword evidence="14" id="KW-1185">Reference proteome</keyword>
<dbReference type="Pfam" id="PF05023">
    <property type="entry name" value="Phytochelatin"/>
    <property type="match status" value="1"/>
</dbReference>
<feature type="domain" description="LIM zinc-binding" evidence="10">
    <location>
        <begin position="8"/>
        <end position="68"/>
    </location>
</feature>
<dbReference type="PANTHER" id="PTHR24215:SF10">
    <property type="entry name" value="RHO-GTPASE-ACTIVATING PROTEIN LRG1"/>
    <property type="match status" value="1"/>
</dbReference>
<dbReference type="InterPro" id="IPR001781">
    <property type="entry name" value="Znf_LIM"/>
</dbReference>
<keyword evidence="6 8" id="KW-0862">Zinc</keyword>
<feature type="domain" description="Peptidase C83" evidence="12">
    <location>
        <begin position="924"/>
        <end position="1155"/>
    </location>
</feature>
<dbReference type="SUPFAM" id="SSF57716">
    <property type="entry name" value="Glucocorticoid receptor-like (DNA-binding domain)"/>
    <property type="match status" value="3"/>
</dbReference>
<evidence type="ECO:0000259" key="10">
    <source>
        <dbReference type="PROSITE" id="PS50023"/>
    </source>
</evidence>
<evidence type="ECO:0000256" key="4">
    <source>
        <dbReference type="ARBA" id="ARBA00022723"/>
    </source>
</evidence>
<evidence type="ECO:0000256" key="7">
    <source>
        <dbReference type="ARBA" id="ARBA00023242"/>
    </source>
</evidence>
<dbReference type="Gene3D" id="3.90.70.30">
    <property type="entry name" value="Phytochelatin synthase, N-terminal domain"/>
    <property type="match status" value="1"/>
</dbReference>
<dbReference type="InterPro" id="IPR038156">
    <property type="entry name" value="PCS_N_sf"/>
</dbReference>
<comment type="subcellular location">
    <subcellularLocation>
        <location evidence="1">Nucleus</location>
    </subcellularLocation>
</comment>
<dbReference type="GO" id="GO:0005634">
    <property type="term" value="C:nucleus"/>
    <property type="evidence" value="ECO:0007669"/>
    <property type="project" value="UniProtKB-SubCell"/>
</dbReference>
<keyword evidence="4 8" id="KW-0479">Metal-binding</keyword>
<dbReference type="PROSITE" id="PS00478">
    <property type="entry name" value="LIM_DOMAIN_1"/>
    <property type="match status" value="3"/>
</dbReference>
<dbReference type="Pfam" id="PF00620">
    <property type="entry name" value="RhoGAP"/>
    <property type="match status" value="1"/>
</dbReference>
<dbReference type="EC" id="2.3.2.15" evidence="2"/>
<feature type="compositionally biased region" description="Polar residues" evidence="9">
    <location>
        <begin position="466"/>
        <end position="481"/>
    </location>
</feature>
<evidence type="ECO:0000256" key="9">
    <source>
        <dbReference type="SAM" id="MobiDB-lite"/>
    </source>
</evidence>
<evidence type="ECO:0000256" key="3">
    <source>
        <dbReference type="ARBA" id="ARBA00022539"/>
    </source>
</evidence>
<dbReference type="InterPro" id="IPR038765">
    <property type="entry name" value="Papain-like_cys_pep_sf"/>
</dbReference>
<dbReference type="GO" id="GO:0005737">
    <property type="term" value="C:cytoplasm"/>
    <property type="evidence" value="ECO:0007669"/>
    <property type="project" value="TreeGrafter"/>
</dbReference>
<dbReference type="Gene3D" id="2.10.110.10">
    <property type="entry name" value="Cysteine Rich Protein"/>
    <property type="match status" value="3"/>
</dbReference>
<dbReference type="GO" id="GO:0046872">
    <property type="term" value="F:metal ion binding"/>
    <property type="evidence" value="ECO:0007669"/>
    <property type="project" value="UniProtKB-KW"/>
</dbReference>
<keyword evidence="5" id="KW-0677">Repeat</keyword>
<dbReference type="SMART" id="SM00324">
    <property type="entry name" value="RhoGAP"/>
    <property type="match status" value="1"/>
</dbReference>
<feature type="domain" description="LIM zinc-binding" evidence="10">
    <location>
        <begin position="71"/>
        <end position="131"/>
    </location>
</feature>
<dbReference type="InterPro" id="IPR008936">
    <property type="entry name" value="Rho_GTPase_activation_prot"/>
</dbReference>
<keyword evidence="7" id="KW-0539">Nucleus</keyword>
<dbReference type="Pfam" id="PF00412">
    <property type="entry name" value="LIM"/>
    <property type="match status" value="3"/>
</dbReference>
<dbReference type="SMART" id="SM00132">
    <property type="entry name" value="LIM"/>
    <property type="match status" value="3"/>
</dbReference>
<dbReference type="SUPFAM" id="SSF48350">
    <property type="entry name" value="GTPase activation domain, GAP"/>
    <property type="match status" value="1"/>
</dbReference>
<feature type="region of interest" description="Disordered" evidence="9">
    <location>
        <begin position="465"/>
        <end position="506"/>
    </location>
</feature>
<dbReference type="Gene3D" id="1.10.555.10">
    <property type="entry name" value="Rho GTPase activation protein"/>
    <property type="match status" value="1"/>
</dbReference>
<name>A0AAD5SL34_9FUNG</name>
<dbReference type="AlphaFoldDB" id="A0AAD5SL34"/>
<dbReference type="GO" id="GO:0007165">
    <property type="term" value="P:signal transduction"/>
    <property type="evidence" value="ECO:0007669"/>
    <property type="project" value="InterPro"/>
</dbReference>
<evidence type="ECO:0000256" key="1">
    <source>
        <dbReference type="ARBA" id="ARBA00004123"/>
    </source>
</evidence>
<dbReference type="GO" id="GO:0016756">
    <property type="term" value="F:glutathione gamma-glutamylcysteinyltransferase activity"/>
    <property type="evidence" value="ECO:0007669"/>
    <property type="project" value="UniProtKB-EC"/>
</dbReference>
<dbReference type="Proteomes" id="UP001212841">
    <property type="component" value="Unassembled WGS sequence"/>
</dbReference>
<evidence type="ECO:0000256" key="8">
    <source>
        <dbReference type="PROSITE-ProRule" id="PRU00125"/>
    </source>
</evidence>
<gene>
    <name evidence="13" type="ORF">HK097_004615</name>
</gene>
<proteinExistence type="predicted"/>
<dbReference type="PANTHER" id="PTHR24215">
    <property type="entry name" value="RHO-GTPASE-ACTIVATING PROTEIN LRG1"/>
    <property type="match status" value="1"/>
</dbReference>
<feature type="domain" description="LIM zinc-binding" evidence="10">
    <location>
        <begin position="367"/>
        <end position="429"/>
    </location>
</feature>
<keyword evidence="3" id="KW-0104">Cadmium</keyword>
<dbReference type="InterPro" id="IPR000198">
    <property type="entry name" value="RhoGAP_dom"/>
</dbReference>